<dbReference type="Proteomes" id="UP000645865">
    <property type="component" value="Unassembled WGS sequence"/>
</dbReference>
<evidence type="ECO:0008006" key="3">
    <source>
        <dbReference type="Google" id="ProtNLM"/>
    </source>
</evidence>
<gene>
    <name evidence="1" type="ORF">YA0853_09260</name>
</gene>
<dbReference type="EMBL" id="JAEILH010000013">
    <property type="protein sequence ID" value="MBI6623866.1"/>
    <property type="molecule type" value="Genomic_DNA"/>
</dbReference>
<protein>
    <recommendedName>
        <fullName evidence="3">Cold-shock protein</fullName>
    </recommendedName>
</protein>
<sequence>MPIETPQTAIPTSNETIPYGEQEVFFSYDGEPVLRPGQVVTYERVRGPGGEWQAINIEIVKDVTVN</sequence>
<proteinExistence type="predicted"/>
<evidence type="ECO:0000313" key="2">
    <source>
        <dbReference type="Proteomes" id="UP000645865"/>
    </source>
</evidence>
<name>A0A8I1E2A9_9PSED</name>
<evidence type="ECO:0000313" key="1">
    <source>
        <dbReference type="EMBL" id="MBI6623866.1"/>
    </source>
</evidence>
<reference evidence="1" key="1">
    <citation type="submission" date="2020-12" db="EMBL/GenBank/DDBJ databases">
        <title>Comparative genomic insights into the epidemiology and virulence of plant pathogenic Pseudomonads from Turkey.</title>
        <authorList>
            <person name="Dillon M."/>
            <person name="Ruiz-Bedoya T."/>
            <person name="Bendalovic-Torma C."/>
            <person name="Guttman K.M."/>
            <person name="Kwak H."/>
            <person name="Middleton M.A."/>
            <person name="Wang P.W."/>
            <person name="Horuz S."/>
            <person name="Aysan Y."/>
            <person name="Guttman D.S."/>
        </authorList>
    </citation>
    <scope>NUCLEOTIDE SEQUENCE</scope>
    <source>
        <strain evidence="1">S5_IA_3a</strain>
    </source>
</reference>
<organism evidence="1 2">
    <name type="scientific">Pseudomonas rhodesiae</name>
    <dbReference type="NCBI Taxonomy" id="76760"/>
    <lineage>
        <taxon>Bacteria</taxon>
        <taxon>Pseudomonadati</taxon>
        <taxon>Pseudomonadota</taxon>
        <taxon>Gammaproteobacteria</taxon>
        <taxon>Pseudomonadales</taxon>
        <taxon>Pseudomonadaceae</taxon>
        <taxon>Pseudomonas</taxon>
    </lineage>
</organism>
<comment type="caution">
    <text evidence="1">The sequence shown here is derived from an EMBL/GenBank/DDBJ whole genome shotgun (WGS) entry which is preliminary data.</text>
</comment>
<accession>A0A8I1E2A9</accession>
<dbReference type="AlphaFoldDB" id="A0A8I1E2A9"/>
<dbReference type="RefSeq" id="WP_169867474.1">
    <property type="nucleotide sequence ID" value="NZ_CP087170.1"/>
</dbReference>